<evidence type="ECO:0000256" key="2">
    <source>
        <dbReference type="PROSITE-ProRule" id="PRU00110"/>
    </source>
</evidence>
<sequence length="116" mass="12089">MKETAAPPLVDEEELARSFEALGEARMVPILQAFGACAMDEARAIAAALTGGDEDHARRLAHGFKGAAGNMSATRLAAAAEGIEKAASPIPAEAVLPPLLDAARQTAEWVAHRFPD</sequence>
<evidence type="ECO:0000256" key="1">
    <source>
        <dbReference type="ARBA" id="ARBA00023012"/>
    </source>
</evidence>
<gene>
    <name evidence="4" type="ORF">ACFFF8_16555</name>
</gene>
<keyword evidence="1" id="KW-0902">Two-component regulatory system</keyword>
<dbReference type="PROSITE" id="PS50894">
    <property type="entry name" value="HPT"/>
    <property type="match status" value="1"/>
</dbReference>
<evidence type="ECO:0000313" key="4">
    <source>
        <dbReference type="EMBL" id="MFC0686201.1"/>
    </source>
</evidence>
<reference evidence="4 5" key="1">
    <citation type="submission" date="2024-09" db="EMBL/GenBank/DDBJ databases">
        <authorList>
            <person name="Sun Q."/>
            <person name="Mori K."/>
        </authorList>
    </citation>
    <scope>NUCLEOTIDE SEQUENCE [LARGE SCALE GENOMIC DNA]</scope>
    <source>
        <strain evidence="4 5">CICC 11035S</strain>
    </source>
</reference>
<protein>
    <submittedName>
        <fullName evidence="4">Hpt domain-containing protein</fullName>
    </submittedName>
</protein>
<accession>A0ABV6SAC2</accession>
<dbReference type="SUPFAM" id="SSF47226">
    <property type="entry name" value="Histidine-containing phosphotransfer domain, HPT domain"/>
    <property type="match status" value="1"/>
</dbReference>
<evidence type="ECO:0000313" key="5">
    <source>
        <dbReference type="Proteomes" id="UP001589858"/>
    </source>
</evidence>
<dbReference type="Pfam" id="PF01627">
    <property type="entry name" value="Hpt"/>
    <property type="match status" value="1"/>
</dbReference>
<proteinExistence type="predicted"/>
<dbReference type="Proteomes" id="UP001589858">
    <property type="component" value="Unassembled WGS sequence"/>
</dbReference>
<feature type="modified residue" description="Phosphohistidine" evidence="2">
    <location>
        <position position="62"/>
    </location>
</feature>
<dbReference type="RefSeq" id="WP_267218907.1">
    <property type="nucleotide sequence ID" value="NZ_JAPCWC010000002.1"/>
</dbReference>
<dbReference type="InterPro" id="IPR008207">
    <property type="entry name" value="Sig_transdc_His_kin_Hpt_dom"/>
</dbReference>
<dbReference type="Gene3D" id="1.20.120.160">
    <property type="entry name" value="HPT domain"/>
    <property type="match status" value="1"/>
</dbReference>
<name>A0ABV6SAC2_9SPHN</name>
<comment type="caution">
    <text evidence="4">The sequence shown here is derived from an EMBL/GenBank/DDBJ whole genome shotgun (WGS) entry which is preliminary data.</text>
</comment>
<dbReference type="InterPro" id="IPR036641">
    <property type="entry name" value="HPT_dom_sf"/>
</dbReference>
<keyword evidence="5" id="KW-1185">Reference proteome</keyword>
<evidence type="ECO:0000259" key="3">
    <source>
        <dbReference type="PROSITE" id="PS50894"/>
    </source>
</evidence>
<organism evidence="4 5">
    <name type="scientific">Novosphingobium clariflavum</name>
    <dbReference type="NCBI Taxonomy" id="2029884"/>
    <lineage>
        <taxon>Bacteria</taxon>
        <taxon>Pseudomonadati</taxon>
        <taxon>Pseudomonadota</taxon>
        <taxon>Alphaproteobacteria</taxon>
        <taxon>Sphingomonadales</taxon>
        <taxon>Sphingomonadaceae</taxon>
        <taxon>Novosphingobium</taxon>
    </lineage>
</organism>
<dbReference type="EMBL" id="JBHLTM010000061">
    <property type="protein sequence ID" value="MFC0686201.1"/>
    <property type="molecule type" value="Genomic_DNA"/>
</dbReference>
<feature type="domain" description="HPt" evidence="3">
    <location>
        <begin position="23"/>
        <end position="116"/>
    </location>
</feature>
<keyword evidence="2" id="KW-0597">Phosphoprotein</keyword>